<organism evidence="7 8">
    <name type="scientific">Nitzschia inconspicua</name>
    <dbReference type="NCBI Taxonomy" id="303405"/>
    <lineage>
        <taxon>Eukaryota</taxon>
        <taxon>Sar</taxon>
        <taxon>Stramenopiles</taxon>
        <taxon>Ochrophyta</taxon>
        <taxon>Bacillariophyta</taxon>
        <taxon>Bacillariophyceae</taxon>
        <taxon>Bacillariophycidae</taxon>
        <taxon>Bacillariales</taxon>
        <taxon>Bacillariaceae</taxon>
        <taxon>Nitzschia</taxon>
    </lineage>
</organism>
<proteinExistence type="predicted"/>
<feature type="transmembrane region" description="Helical" evidence="6">
    <location>
        <begin position="98"/>
        <end position="117"/>
    </location>
</feature>
<reference evidence="7" key="2">
    <citation type="submission" date="2021-04" db="EMBL/GenBank/DDBJ databases">
        <authorList>
            <person name="Podell S."/>
        </authorList>
    </citation>
    <scope>NUCLEOTIDE SEQUENCE</scope>
    <source>
        <strain evidence="7">Hildebrandi</strain>
    </source>
</reference>
<feature type="transmembrane region" description="Helical" evidence="6">
    <location>
        <begin position="294"/>
        <end position="314"/>
    </location>
</feature>
<sequence>MTEQERYNNTIMYSTSSEKQLDRPTIAALDQETSLSGEASVPYTAIWTPFHQWLTHSAWPGMGLFGESYILFSIGTLTPLWEVLFPDCFDYTICKPRLLYSLTFSVVAGVILGMLVIGRCANTIGRRKGSLLTASLMAGGAWSMVVESYLWTSQESAVLLFRSMSLSLFFFGVGVGGEYPLSCSLAAEKTASTSTTDNKNDDDDNNNNNGSSSTLNNDQSMTGNDKETPLTEKQSSSTTTNYQASRGRQIQLVFAMQGVGIWFNSLTLLFLLWILGQSSLESYQTDVLLTIWRVTYMFGATVLLIVLVTRYVYLEESKVWEKDRAEAEEDREKDAPDHPLHPTIDTTTTHQGMESSQMVTPDIVPSSSTVSELSNPTVMLPNPGDEDNTHQDLQQSYSLYVNMEQPESSTSLWYNYGGRLFGASLAWLLWDISFYGNKLFQATFLLALTGDETTLLEFAFSAAVNSTVALLGYFGAAFLLDVPYLGRVRLQCLGFIVTGLLFVTCGFSYDSLPSGWLVGLYLGCSFAGQLGPNATTFLIPGEIFPTEQRTYCHGICAASGKVGALIAAVLFHFVQQEANLFLLCGYASFAGCVVTYYFIPETSGLDLNEVDKKWQLTRDGRGRDYRGPANLMKYQSLFERQKANLW</sequence>
<dbReference type="GO" id="GO:0016020">
    <property type="term" value="C:membrane"/>
    <property type="evidence" value="ECO:0007669"/>
    <property type="project" value="UniProtKB-SubCell"/>
</dbReference>
<feature type="region of interest" description="Disordered" evidence="5">
    <location>
        <begin position="193"/>
        <end position="242"/>
    </location>
</feature>
<dbReference type="EMBL" id="JAGRRH010000007">
    <property type="protein sequence ID" value="KAG7367555.1"/>
    <property type="molecule type" value="Genomic_DNA"/>
</dbReference>
<dbReference type="OrthoDB" id="433512at2759"/>
<dbReference type="Pfam" id="PF00083">
    <property type="entry name" value="Sugar_tr"/>
    <property type="match status" value="1"/>
</dbReference>
<name>A0A9K3Q207_9STRA</name>
<accession>A0A9K3Q207</accession>
<feature type="compositionally biased region" description="Polar residues" evidence="5">
    <location>
        <begin position="231"/>
        <end position="242"/>
    </location>
</feature>
<keyword evidence="3 6" id="KW-1133">Transmembrane helix</keyword>
<feature type="transmembrane region" description="Helical" evidence="6">
    <location>
        <begin position="580"/>
        <end position="599"/>
    </location>
</feature>
<feature type="transmembrane region" description="Helical" evidence="6">
    <location>
        <begin position="412"/>
        <end position="430"/>
    </location>
</feature>
<feature type="transmembrane region" description="Helical" evidence="6">
    <location>
        <begin position="551"/>
        <end position="574"/>
    </location>
</feature>
<evidence type="ECO:0000256" key="1">
    <source>
        <dbReference type="ARBA" id="ARBA00004141"/>
    </source>
</evidence>
<evidence type="ECO:0000256" key="2">
    <source>
        <dbReference type="ARBA" id="ARBA00022692"/>
    </source>
</evidence>
<gene>
    <name evidence="7" type="ORF">IV203_030226</name>
</gene>
<keyword evidence="4 6" id="KW-0472">Membrane</keyword>
<dbReference type="GO" id="GO:0022857">
    <property type="term" value="F:transmembrane transporter activity"/>
    <property type="evidence" value="ECO:0007669"/>
    <property type="project" value="InterPro"/>
</dbReference>
<keyword evidence="8" id="KW-1185">Reference proteome</keyword>
<feature type="transmembrane region" description="Helical" evidence="6">
    <location>
        <begin position="129"/>
        <end position="151"/>
    </location>
</feature>
<comment type="caution">
    <text evidence="7">The sequence shown here is derived from an EMBL/GenBank/DDBJ whole genome shotgun (WGS) entry which is preliminary data.</text>
</comment>
<protein>
    <submittedName>
        <fullName evidence="7">Major facilitator superfamily permease</fullName>
    </submittedName>
</protein>
<evidence type="ECO:0000256" key="3">
    <source>
        <dbReference type="ARBA" id="ARBA00022989"/>
    </source>
</evidence>
<reference evidence="7" key="1">
    <citation type="journal article" date="2021" name="Sci. Rep.">
        <title>Diploid genomic architecture of Nitzschia inconspicua, an elite biomass production diatom.</title>
        <authorList>
            <person name="Oliver A."/>
            <person name="Podell S."/>
            <person name="Pinowska A."/>
            <person name="Traller J.C."/>
            <person name="Smith S.R."/>
            <person name="McClure R."/>
            <person name="Beliaev A."/>
            <person name="Bohutskyi P."/>
            <person name="Hill E.A."/>
            <person name="Rabines A."/>
            <person name="Zheng H."/>
            <person name="Allen L.Z."/>
            <person name="Kuo A."/>
            <person name="Grigoriev I.V."/>
            <person name="Allen A.E."/>
            <person name="Hazlebeck D."/>
            <person name="Allen E.E."/>
        </authorList>
    </citation>
    <scope>NUCLEOTIDE SEQUENCE</scope>
    <source>
        <strain evidence="7">Hildebrandi</strain>
    </source>
</reference>
<evidence type="ECO:0000313" key="8">
    <source>
        <dbReference type="Proteomes" id="UP000693970"/>
    </source>
</evidence>
<keyword evidence="2 6" id="KW-0812">Transmembrane</keyword>
<dbReference type="Proteomes" id="UP000693970">
    <property type="component" value="Unassembled WGS sequence"/>
</dbReference>
<comment type="subcellular location">
    <subcellularLocation>
        <location evidence="1">Membrane</location>
        <topology evidence="1">Multi-pass membrane protein</topology>
    </subcellularLocation>
</comment>
<feature type="transmembrane region" description="Helical" evidence="6">
    <location>
        <begin position="458"/>
        <end position="480"/>
    </location>
</feature>
<feature type="compositionally biased region" description="Low complexity" evidence="5">
    <location>
        <begin position="206"/>
        <end position="218"/>
    </location>
</feature>
<dbReference type="InterPro" id="IPR005828">
    <property type="entry name" value="MFS_sugar_transport-like"/>
</dbReference>
<evidence type="ECO:0000256" key="5">
    <source>
        <dbReference type="SAM" id="MobiDB-lite"/>
    </source>
</evidence>
<evidence type="ECO:0000256" key="6">
    <source>
        <dbReference type="SAM" id="Phobius"/>
    </source>
</evidence>
<dbReference type="AlphaFoldDB" id="A0A9K3Q207"/>
<feature type="transmembrane region" description="Helical" evidence="6">
    <location>
        <begin position="492"/>
        <end position="509"/>
    </location>
</feature>
<feature type="transmembrane region" description="Helical" evidence="6">
    <location>
        <begin position="252"/>
        <end position="274"/>
    </location>
</feature>
<evidence type="ECO:0000256" key="4">
    <source>
        <dbReference type="ARBA" id="ARBA00023136"/>
    </source>
</evidence>
<evidence type="ECO:0000313" key="7">
    <source>
        <dbReference type="EMBL" id="KAG7367555.1"/>
    </source>
</evidence>
<dbReference type="PANTHER" id="PTHR24064">
    <property type="entry name" value="SOLUTE CARRIER FAMILY 22 MEMBER"/>
    <property type="match status" value="1"/>
</dbReference>